<gene>
    <name evidence="2" type="ORF">TrLO_g4300</name>
</gene>
<reference evidence="3" key="1">
    <citation type="journal article" date="2023" name="Commun. Biol.">
        <title>Genome analysis of Parmales, the sister group of diatoms, reveals the evolutionary specialization of diatoms from phago-mixotrophs to photoautotrophs.</title>
        <authorList>
            <person name="Ban H."/>
            <person name="Sato S."/>
            <person name="Yoshikawa S."/>
            <person name="Yamada K."/>
            <person name="Nakamura Y."/>
            <person name="Ichinomiya M."/>
            <person name="Sato N."/>
            <person name="Blanc-Mathieu R."/>
            <person name="Endo H."/>
            <person name="Kuwata A."/>
            <person name="Ogata H."/>
        </authorList>
    </citation>
    <scope>NUCLEOTIDE SEQUENCE [LARGE SCALE GENOMIC DNA]</scope>
    <source>
        <strain evidence="3">NIES 3700</strain>
    </source>
</reference>
<keyword evidence="1" id="KW-0812">Transmembrane</keyword>
<dbReference type="AlphaFoldDB" id="A0A9W7A975"/>
<keyword evidence="3" id="KW-1185">Reference proteome</keyword>
<organism evidence="2 3">
    <name type="scientific">Triparma laevis f. longispina</name>
    <dbReference type="NCBI Taxonomy" id="1714387"/>
    <lineage>
        <taxon>Eukaryota</taxon>
        <taxon>Sar</taxon>
        <taxon>Stramenopiles</taxon>
        <taxon>Ochrophyta</taxon>
        <taxon>Bolidophyceae</taxon>
        <taxon>Parmales</taxon>
        <taxon>Triparmaceae</taxon>
        <taxon>Triparma</taxon>
    </lineage>
</organism>
<dbReference type="Proteomes" id="UP001165122">
    <property type="component" value="Unassembled WGS sequence"/>
</dbReference>
<dbReference type="EMBL" id="BRXW01000533">
    <property type="protein sequence ID" value="GMH63610.1"/>
    <property type="molecule type" value="Genomic_DNA"/>
</dbReference>
<protein>
    <submittedName>
        <fullName evidence="2">Uncharacterized protein</fullName>
    </submittedName>
</protein>
<accession>A0A9W7A975</accession>
<feature type="transmembrane region" description="Helical" evidence="1">
    <location>
        <begin position="125"/>
        <end position="143"/>
    </location>
</feature>
<name>A0A9W7A975_9STRA</name>
<evidence type="ECO:0000313" key="2">
    <source>
        <dbReference type="EMBL" id="GMH63610.1"/>
    </source>
</evidence>
<evidence type="ECO:0000256" key="1">
    <source>
        <dbReference type="SAM" id="Phobius"/>
    </source>
</evidence>
<comment type="caution">
    <text evidence="2">The sequence shown here is derived from an EMBL/GenBank/DDBJ whole genome shotgun (WGS) entry which is preliminary data.</text>
</comment>
<sequence>MEALNFIEGVDSMKYTMNGTDLVKATFNAVNNVKSNWTSAHQLHFQDSFQWGPYDPAGTSEWMGTAARATVTISSDGNFVYVDMPVMDEMRTELAGTMELNFLILYDPDLTADEEGDYGQSWTRIWPYLASLGLVLVISIMIFCCCKYCSCCGKKGKEDRVGETEMMRAVPV</sequence>
<proteinExistence type="predicted"/>
<keyword evidence="1" id="KW-0472">Membrane</keyword>
<keyword evidence="1" id="KW-1133">Transmembrane helix</keyword>
<evidence type="ECO:0000313" key="3">
    <source>
        <dbReference type="Proteomes" id="UP001165122"/>
    </source>
</evidence>